<dbReference type="OrthoDB" id="10495139at2759"/>
<comment type="caution">
    <text evidence="3">The sequence shown here is derived from an EMBL/GenBank/DDBJ whole genome shotgun (WGS) entry which is preliminary data.</text>
</comment>
<evidence type="ECO:0000256" key="1">
    <source>
        <dbReference type="SAM" id="Coils"/>
    </source>
</evidence>
<feature type="compositionally biased region" description="Basic and acidic residues" evidence="2">
    <location>
        <begin position="261"/>
        <end position="276"/>
    </location>
</feature>
<proteinExistence type="predicted"/>
<reference evidence="3 4" key="2">
    <citation type="submission" date="2013-05" db="EMBL/GenBank/DDBJ databases">
        <authorList>
            <person name="Sibley D."/>
            <person name="Venepally P."/>
            <person name="Karamycheva S."/>
            <person name="Hadjithomas M."/>
            <person name="Khan A."/>
            <person name="Brunk B."/>
            <person name="Roos D."/>
            <person name="Caler E."/>
            <person name="Lorenzi H."/>
        </authorList>
    </citation>
    <scope>NUCLEOTIDE SEQUENCE [LARGE SCALE GENOMIC DNA]</scope>
    <source>
        <strain evidence="3 4">GT1</strain>
    </source>
</reference>
<feature type="region of interest" description="Disordered" evidence="2">
    <location>
        <begin position="367"/>
        <end position="396"/>
    </location>
</feature>
<dbReference type="Proteomes" id="UP000005641">
    <property type="component" value="Unassembled WGS sequence"/>
</dbReference>
<reference evidence="3 4" key="1">
    <citation type="submission" date="2006-05" db="EMBL/GenBank/DDBJ databases">
        <authorList>
            <person name="Paulsen I."/>
        </authorList>
    </citation>
    <scope>NUCLEOTIDE SEQUENCE [LARGE SCALE GENOMIC DNA]</scope>
    <source>
        <strain evidence="3 4">GT1</strain>
    </source>
</reference>
<feature type="region of interest" description="Disordered" evidence="2">
    <location>
        <begin position="221"/>
        <end position="300"/>
    </location>
</feature>
<feature type="compositionally biased region" description="Polar residues" evidence="2">
    <location>
        <begin position="539"/>
        <end position="563"/>
    </location>
</feature>
<dbReference type="CDD" id="cd14686">
    <property type="entry name" value="bZIP"/>
    <property type="match status" value="1"/>
</dbReference>
<organism evidence="3 4">
    <name type="scientific">Toxoplasma gondii (strain ATCC 50853 / GT1)</name>
    <dbReference type="NCBI Taxonomy" id="507601"/>
    <lineage>
        <taxon>Eukaryota</taxon>
        <taxon>Sar</taxon>
        <taxon>Alveolata</taxon>
        <taxon>Apicomplexa</taxon>
        <taxon>Conoidasida</taxon>
        <taxon>Coccidia</taxon>
        <taxon>Eucoccidiorida</taxon>
        <taxon>Eimeriorina</taxon>
        <taxon>Sarcocystidae</taxon>
        <taxon>Toxoplasma</taxon>
    </lineage>
</organism>
<dbReference type="VEuPathDB" id="ToxoDB:TGGT1_287430"/>
<feature type="region of interest" description="Disordered" evidence="2">
    <location>
        <begin position="507"/>
        <end position="595"/>
    </location>
</feature>
<feature type="compositionally biased region" description="Polar residues" evidence="2">
    <location>
        <begin position="288"/>
        <end position="299"/>
    </location>
</feature>
<feature type="compositionally biased region" description="Polar residues" evidence="2">
    <location>
        <begin position="246"/>
        <end position="258"/>
    </location>
</feature>
<feature type="compositionally biased region" description="Low complexity" evidence="2">
    <location>
        <begin position="569"/>
        <end position="586"/>
    </location>
</feature>
<gene>
    <name evidence="3" type="ORF">TGGT1_287430</name>
</gene>
<feature type="compositionally biased region" description="Low complexity" evidence="2">
    <location>
        <begin position="221"/>
        <end position="244"/>
    </location>
</feature>
<accession>S7UG97</accession>
<evidence type="ECO:0000313" key="4">
    <source>
        <dbReference type="Proteomes" id="UP000005641"/>
    </source>
</evidence>
<keyword evidence="1" id="KW-0175">Coiled coil</keyword>
<dbReference type="EMBL" id="AAQM03000386">
    <property type="protein sequence ID" value="EPR56872.1"/>
    <property type="molecule type" value="Genomic_DNA"/>
</dbReference>
<sequence length="595" mass="63239">MARETRVGARIIIVASAMEWGGERRLVPRVEPAYAARPLKAGFGWAFRDLLVAGPGAQGGPGIQGVSAETESAELPEATSPVPGCSWWSTSPPVTSLSPTAKGVEPGSSAEDKVTGLQRDLKQVHSRRIRLVRKHCWMSMRWRDEATFVNLRLQMMNTRRKKKRMAAIVLSPALHEQLSRQYRERCPQRLALMEDLSKDIRMLEEQEQRLAAQLQHARQSSDLAAETQTQASAFSSSTEQAETSDMAGQSSPRGTTQVPRDLVERQSEPALEKPLDEAVASPFVAQTPFRSPTPVTTTEGAWRESAAVASTTHAMASGDLTTSSDWLTHAERTSESASPLILHYQTAPLFAPGAPQAVVYGGPCTSGDSGGPPYSLSPTVEHAGAAHTTGDPRTESDIPEDVVEFVLSYSSPAVMASGDGAALFAESAPSFIQPWSSEYPPPPVVSPSEQAATSASLVQPTTSASDEGATLFAIPASSSAFSGPGWSSPQLQPSWYFPGASGHDAPLSGEPLAPVHQQPLFQSPAWPPAGGIVPPPPQQLSTTSVGVPSTVQHRESLSPQRLSMSIPAPGSTSTTEPQPTSPSQGTASEHVEQCL</sequence>
<name>S7UG97_TOXGG</name>
<dbReference type="AlphaFoldDB" id="S7UG97"/>
<feature type="coiled-coil region" evidence="1">
    <location>
        <begin position="193"/>
        <end position="220"/>
    </location>
</feature>
<evidence type="ECO:0000313" key="3">
    <source>
        <dbReference type="EMBL" id="EPR56872.1"/>
    </source>
</evidence>
<protein>
    <submittedName>
        <fullName evidence="3">Uncharacterized protein</fullName>
    </submittedName>
</protein>
<feature type="region of interest" description="Disordered" evidence="2">
    <location>
        <begin position="96"/>
        <end position="115"/>
    </location>
</feature>
<evidence type="ECO:0000256" key="2">
    <source>
        <dbReference type="SAM" id="MobiDB-lite"/>
    </source>
</evidence>